<feature type="region of interest" description="Disordered" evidence="1">
    <location>
        <begin position="57"/>
        <end position="77"/>
    </location>
</feature>
<feature type="compositionally biased region" description="Polar residues" evidence="1">
    <location>
        <begin position="1"/>
        <end position="15"/>
    </location>
</feature>
<evidence type="ECO:0000313" key="3">
    <source>
        <dbReference type="Proteomes" id="UP001190700"/>
    </source>
</evidence>
<keyword evidence="3" id="KW-1185">Reference proteome</keyword>
<reference evidence="2 3" key="1">
    <citation type="journal article" date="2015" name="Genome Biol. Evol.">
        <title>Comparative Genomics of a Bacterivorous Green Alga Reveals Evolutionary Causalities and Consequences of Phago-Mixotrophic Mode of Nutrition.</title>
        <authorList>
            <person name="Burns J.A."/>
            <person name="Paasch A."/>
            <person name="Narechania A."/>
            <person name="Kim E."/>
        </authorList>
    </citation>
    <scope>NUCLEOTIDE SEQUENCE [LARGE SCALE GENOMIC DNA]</scope>
    <source>
        <strain evidence="2 3">PLY_AMNH</strain>
    </source>
</reference>
<dbReference type="AlphaFoldDB" id="A0AAE0CH58"/>
<name>A0AAE0CH58_9CHLO</name>
<comment type="caution">
    <text evidence="2">The sequence shown here is derived from an EMBL/GenBank/DDBJ whole genome shotgun (WGS) entry which is preliminary data.</text>
</comment>
<evidence type="ECO:0000256" key="1">
    <source>
        <dbReference type="SAM" id="MobiDB-lite"/>
    </source>
</evidence>
<feature type="non-terminal residue" evidence="2">
    <location>
        <position position="1"/>
    </location>
</feature>
<sequence length="198" mass="22005">AQLSAGSNAMWSSSPVKKPGYVGAEQSGPWPDIKMAGRRFDPDEDVVRSLRSQIEAMEMRDNAATPRSQQGRRLPPRHSFSNVVSMVVPASPTAALTSTAMMRMDDANQKIITALETQTKSLFSRNAELKEENTKLYKNIARMKFSAALKVTSNSNPFIKKVEQLEVKQMALQAELEAQYTLREAMQTQNEALQAQAK</sequence>
<proteinExistence type="predicted"/>
<feature type="region of interest" description="Disordered" evidence="1">
    <location>
        <begin position="1"/>
        <end position="38"/>
    </location>
</feature>
<organism evidence="2 3">
    <name type="scientific">Cymbomonas tetramitiformis</name>
    <dbReference type="NCBI Taxonomy" id="36881"/>
    <lineage>
        <taxon>Eukaryota</taxon>
        <taxon>Viridiplantae</taxon>
        <taxon>Chlorophyta</taxon>
        <taxon>Pyramimonadophyceae</taxon>
        <taxon>Pyramimonadales</taxon>
        <taxon>Pyramimonadaceae</taxon>
        <taxon>Cymbomonas</taxon>
    </lineage>
</organism>
<gene>
    <name evidence="2" type="ORF">CYMTET_36511</name>
</gene>
<dbReference type="Proteomes" id="UP001190700">
    <property type="component" value="Unassembled WGS sequence"/>
</dbReference>
<dbReference type="EMBL" id="LGRX02023823">
    <property type="protein sequence ID" value="KAK3254269.1"/>
    <property type="molecule type" value="Genomic_DNA"/>
</dbReference>
<protein>
    <submittedName>
        <fullName evidence="2">Uncharacterized protein</fullName>
    </submittedName>
</protein>
<evidence type="ECO:0000313" key="2">
    <source>
        <dbReference type="EMBL" id="KAK3254269.1"/>
    </source>
</evidence>
<accession>A0AAE0CH58</accession>